<evidence type="ECO:0000259" key="3">
    <source>
        <dbReference type="Pfam" id="PF17782"/>
    </source>
</evidence>
<comment type="caution">
    <text evidence="4">The sequence shown here is derived from an EMBL/GenBank/DDBJ whole genome shotgun (WGS) entry which is preliminary data.</text>
</comment>
<dbReference type="PANTHER" id="PTHR43022:SF1">
    <property type="entry name" value="PROTEIN SMF"/>
    <property type="match status" value="1"/>
</dbReference>
<feature type="domain" description="Smf/DprA SLOG" evidence="2">
    <location>
        <begin position="9"/>
        <end position="217"/>
    </location>
</feature>
<evidence type="ECO:0000256" key="1">
    <source>
        <dbReference type="ARBA" id="ARBA00006525"/>
    </source>
</evidence>
<dbReference type="Pfam" id="PF02481">
    <property type="entry name" value="DNA_processg_A"/>
    <property type="match status" value="1"/>
</dbReference>
<dbReference type="InterPro" id="IPR057666">
    <property type="entry name" value="DrpA_SLOG"/>
</dbReference>
<organism evidence="4 5">
    <name type="scientific">Candidatus Yanofskybacteria bacterium RIFCSPHIGHO2_02_FULL_38_22b</name>
    <dbReference type="NCBI Taxonomy" id="1802673"/>
    <lineage>
        <taxon>Bacteria</taxon>
        <taxon>Candidatus Yanofskyibacteriota</taxon>
    </lineage>
</organism>
<proteinExistence type="inferred from homology"/>
<evidence type="ECO:0000259" key="2">
    <source>
        <dbReference type="Pfam" id="PF02481"/>
    </source>
</evidence>
<dbReference type="Proteomes" id="UP000176834">
    <property type="component" value="Unassembled WGS sequence"/>
</dbReference>
<dbReference type="NCBIfam" id="TIGR00732">
    <property type="entry name" value="dprA"/>
    <property type="match status" value="1"/>
</dbReference>
<dbReference type="EMBL" id="MGJN01000020">
    <property type="protein sequence ID" value="OGN06191.1"/>
    <property type="molecule type" value="Genomic_DNA"/>
</dbReference>
<dbReference type="PANTHER" id="PTHR43022">
    <property type="entry name" value="PROTEIN SMF"/>
    <property type="match status" value="1"/>
</dbReference>
<accession>A0A1F8EZ91</accession>
<sequence>MNFPIIEIKIKTKEYPKLLAQIHNPPKQLYCRGNIELLKSFCIGVVGTRKLTAYGKEATERIVSELTGNDITIVSGLAMGVDAIAHQTALDNELPTIAVLGSGVDNNCIYPRVNFNLAREILSNNGLIVSEYKPGFQANEKTFPQRNRIISGLSKGVLVVEAPLISGALITTRFATEQNRDVFAVPGNIFSPNSKGPNMLIGKGAKPVFSAQDIIDSYYQNMGLDLEPKNKLSTKNPIEKQILGILDENGELSGDDIISLTNLETSQVIAALSMLELKNKVKLKASKYTVAKR</sequence>
<protein>
    <submittedName>
        <fullName evidence="4">DNA protecting protein DprA</fullName>
    </submittedName>
</protein>
<reference evidence="4 5" key="1">
    <citation type="journal article" date="2016" name="Nat. Commun.">
        <title>Thousands of microbial genomes shed light on interconnected biogeochemical processes in an aquifer system.</title>
        <authorList>
            <person name="Anantharaman K."/>
            <person name="Brown C.T."/>
            <person name="Hug L.A."/>
            <person name="Sharon I."/>
            <person name="Castelle C.J."/>
            <person name="Probst A.J."/>
            <person name="Thomas B.C."/>
            <person name="Singh A."/>
            <person name="Wilkins M.J."/>
            <person name="Karaoz U."/>
            <person name="Brodie E.L."/>
            <person name="Williams K.H."/>
            <person name="Hubbard S.S."/>
            <person name="Banfield J.F."/>
        </authorList>
    </citation>
    <scope>NUCLEOTIDE SEQUENCE [LARGE SCALE GENOMIC DNA]</scope>
</reference>
<name>A0A1F8EZ91_9BACT</name>
<dbReference type="InterPro" id="IPR003488">
    <property type="entry name" value="DprA"/>
</dbReference>
<dbReference type="InterPro" id="IPR041614">
    <property type="entry name" value="DprA_WH"/>
</dbReference>
<dbReference type="GO" id="GO:0009294">
    <property type="term" value="P:DNA-mediated transformation"/>
    <property type="evidence" value="ECO:0007669"/>
    <property type="project" value="InterPro"/>
</dbReference>
<dbReference type="SUPFAM" id="SSF102405">
    <property type="entry name" value="MCP/YpsA-like"/>
    <property type="match status" value="1"/>
</dbReference>
<dbReference type="Pfam" id="PF17782">
    <property type="entry name" value="WHD_DprA"/>
    <property type="match status" value="1"/>
</dbReference>
<evidence type="ECO:0000313" key="4">
    <source>
        <dbReference type="EMBL" id="OGN06191.1"/>
    </source>
</evidence>
<gene>
    <name evidence="4" type="ORF">A3B86_03670</name>
</gene>
<dbReference type="Gene3D" id="3.40.50.450">
    <property type="match status" value="1"/>
</dbReference>
<feature type="domain" description="DprA winged helix" evidence="3">
    <location>
        <begin position="231"/>
        <end position="281"/>
    </location>
</feature>
<dbReference type="AlphaFoldDB" id="A0A1F8EZ91"/>
<evidence type="ECO:0000313" key="5">
    <source>
        <dbReference type="Proteomes" id="UP000176834"/>
    </source>
</evidence>
<comment type="similarity">
    <text evidence="1">Belongs to the DprA/Smf family.</text>
</comment>